<dbReference type="KEGG" id="clw:CLAC_08345"/>
<dbReference type="PANTHER" id="PTHR43283:SF15">
    <property type="entry name" value="CONSERVED PROTEIN"/>
    <property type="match status" value="1"/>
</dbReference>
<dbReference type="InterPro" id="IPR001466">
    <property type="entry name" value="Beta-lactam-related"/>
</dbReference>
<dbReference type="InterPro" id="IPR012338">
    <property type="entry name" value="Beta-lactam/transpept-like"/>
</dbReference>
<dbReference type="PANTHER" id="PTHR43283">
    <property type="entry name" value="BETA-LACTAMASE-RELATED"/>
    <property type="match status" value="1"/>
</dbReference>
<dbReference type="InterPro" id="IPR050789">
    <property type="entry name" value="Diverse_Enzym_Activities"/>
</dbReference>
<reference evidence="2 3" key="1">
    <citation type="submission" date="2013-10" db="EMBL/GenBank/DDBJ databases">
        <title>Complete genome sequence of Corynebacterium lactis DSM 45799(T), isolated from raw cow milk.</title>
        <authorList>
            <person name="Ruckert C."/>
            <person name="Albersmeier A."/>
            <person name="Lipski A."/>
            <person name="Kalinowski J."/>
        </authorList>
    </citation>
    <scope>NUCLEOTIDE SEQUENCE [LARGE SCALE GENOMIC DNA]</scope>
    <source>
        <strain evidence="2 3">RW2-5</strain>
    </source>
</reference>
<accession>A0A0K2H107</accession>
<sequence length="285" mass="30724">MTALWTPSTLTQVDDWPVDHVAAAARMGDGTWTTHGEIDRVFDLASVTKLLAAVGILVAVEEGAIELDQQLLPPLSDGDGATVRHLLAHAGGVGFDSREPEREPGTRRVYSSAGFDIVADAVEQEAEMPFADYLREAVFEPLGMDASALKGSAGHGARSSVRDLMAFVDEVFSPSLLHPDTVDEALTVQFPGLNGVVPGYGMQRPADWGLGFEVYGHPDSKQGLWFGSSMPADVVGHFGQAGTFLWLHRPTGRAAIALTDRPFGDWAKPLWADFNSELWQELAAR</sequence>
<dbReference type="RefSeq" id="WP_053412493.1">
    <property type="nucleotide sequence ID" value="NZ_CP006841.1"/>
</dbReference>
<dbReference type="SUPFAM" id="SSF56601">
    <property type="entry name" value="beta-lactamase/transpeptidase-like"/>
    <property type="match status" value="1"/>
</dbReference>
<dbReference type="Gene3D" id="3.40.710.10">
    <property type="entry name" value="DD-peptidase/beta-lactamase superfamily"/>
    <property type="match status" value="1"/>
</dbReference>
<feature type="domain" description="Beta-lactamase-related" evidence="1">
    <location>
        <begin position="31"/>
        <end position="264"/>
    </location>
</feature>
<dbReference type="AlphaFoldDB" id="A0A0K2H107"/>
<dbReference type="Proteomes" id="UP000058446">
    <property type="component" value="Chromosome"/>
</dbReference>
<name>A0A0K2H107_9CORY</name>
<gene>
    <name evidence="2" type="ORF">CLAC_08345</name>
</gene>
<dbReference type="OrthoDB" id="3336932at2"/>
<dbReference type="STRING" id="1408189.CLAC_08345"/>
<evidence type="ECO:0000259" key="1">
    <source>
        <dbReference type="Pfam" id="PF00144"/>
    </source>
</evidence>
<dbReference type="Pfam" id="PF00144">
    <property type="entry name" value="Beta-lactamase"/>
    <property type="match status" value="1"/>
</dbReference>
<organism evidence="2 3">
    <name type="scientific">Corynebacterium lactis RW2-5</name>
    <dbReference type="NCBI Taxonomy" id="1408189"/>
    <lineage>
        <taxon>Bacteria</taxon>
        <taxon>Bacillati</taxon>
        <taxon>Actinomycetota</taxon>
        <taxon>Actinomycetes</taxon>
        <taxon>Mycobacteriales</taxon>
        <taxon>Corynebacteriaceae</taxon>
        <taxon>Corynebacterium</taxon>
    </lineage>
</organism>
<keyword evidence="3" id="KW-1185">Reference proteome</keyword>
<protein>
    <submittedName>
        <fullName evidence="2">Beta-lactamase</fullName>
    </submittedName>
</protein>
<proteinExistence type="predicted"/>
<dbReference type="EMBL" id="CP006841">
    <property type="protein sequence ID" value="ALA67727.1"/>
    <property type="molecule type" value="Genomic_DNA"/>
</dbReference>
<evidence type="ECO:0000313" key="3">
    <source>
        <dbReference type="Proteomes" id="UP000058446"/>
    </source>
</evidence>
<dbReference type="PATRIC" id="fig|1408189.4.peg.1671"/>
<evidence type="ECO:0000313" key="2">
    <source>
        <dbReference type="EMBL" id="ALA67727.1"/>
    </source>
</evidence>